<comment type="subcellular location">
    <subcellularLocation>
        <location evidence="1 12">Mitochondrion inner membrane</location>
        <topology evidence="1 12">Single-pass membrane protein</topology>
    </subcellularLocation>
</comment>
<evidence type="ECO:0000313" key="13">
    <source>
        <dbReference type="EMBL" id="PFH50537.1"/>
    </source>
</evidence>
<keyword evidence="4 12" id="KW-0679">Respiratory chain</keyword>
<evidence type="ECO:0000256" key="3">
    <source>
        <dbReference type="ARBA" id="ARBA00022448"/>
    </source>
</evidence>
<dbReference type="STRING" id="703135.A0A2A9NQK6"/>
<evidence type="ECO:0000256" key="12">
    <source>
        <dbReference type="RuleBase" id="RU368056"/>
    </source>
</evidence>
<dbReference type="Proteomes" id="UP000242287">
    <property type="component" value="Unassembled WGS sequence"/>
</dbReference>
<dbReference type="InterPro" id="IPR036656">
    <property type="entry name" value="QCR9_sf"/>
</dbReference>
<dbReference type="PANTHER" id="PTHR12980">
    <property type="entry name" value="UBIQUINOL-CYTOCHROME C REDUCTASE COMPLEX, SUBUNIT X"/>
    <property type="match status" value="1"/>
</dbReference>
<gene>
    <name evidence="13" type="ORF">AMATHDRAFT_144746</name>
</gene>
<dbReference type="GO" id="GO:0005743">
    <property type="term" value="C:mitochondrial inner membrane"/>
    <property type="evidence" value="ECO:0007669"/>
    <property type="project" value="UniProtKB-SubCell"/>
</dbReference>
<evidence type="ECO:0000256" key="10">
    <source>
        <dbReference type="ARBA" id="ARBA00023136"/>
    </source>
</evidence>
<keyword evidence="14" id="KW-1185">Reference proteome</keyword>
<dbReference type="Pfam" id="PF05365">
    <property type="entry name" value="UCR_UQCRX_QCR9"/>
    <property type="match status" value="1"/>
</dbReference>
<comment type="similarity">
    <text evidence="2 12">Belongs to the UQCR10/QCR9 family.</text>
</comment>
<protein>
    <recommendedName>
        <fullName evidence="11 12">Complex III subunit 9</fullName>
    </recommendedName>
</protein>
<dbReference type="EMBL" id="KZ302001">
    <property type="protein sequence ID" value="PFH50537.1"/>
    <property type="molecule type" value="Genomic_DNA"/>
</dbReference>
<reference evidence="13 14" key="1">
    <citation type="submission" date="2014-02" db="EMBL/GenBank/DDBJ databases">
        <title>Transposable element dynamics among asymbiotic and ectomycorrhizal Amanita fungi.</title>
        <authorList>
            <consortium name="DOE Joint Genome Institute"/>
            <person name="Hess J."/>
            <person name="Skrede I."/>
            <person name="Wolfe B."/>
            <person name="LaButti K."/>
            <person name="Ohm R.A."/>
            <person name="Grigoriev I.V."/>
            <person name="Pringle A."/>
        </authorList>
    </citation>
    <scope>NUCLEOTIDE SEQUENCE [LARGE SCALE GENOMIC DNA]</scope>
    <source>
        <strain evidence="13 14">SKay4041</strain>
    </source>
</reference>
<organism evidence="13 14">
    <name type="scientific">Amanita thiersii Skay4041</name>
    <dbReference type="NCBI Taxonomy" id="703135"/>
    <lineage>
        <taxon>Eukaryota</taxon>
        <taxon>Fungi</taxon>
        <taxon>Dikarya</taxon>
        <taxon>Basidiomycota</taxon>
        <taxon>Agaricomycotina</taxon>
        <taxon>Agaricomycetes</taxon>
        <taxon>Agaricomycetidae</taxon>
        <taxon>Agaricales</taxon>
        <taxon>Pluteineae</taxon>
        <taxon>Amanitaceae</taxon>
        <taxon>Amanita</taxon>
    </lineage>
</organism>
<evidence type="ECO:0000256" key="9">
    <source>
        <dbReference type="ARBA" id="ARBA00023128"/>
    </source>
</evidence>
<accession>A0A2A9NQK6</accession>
<evidence type="ECO:0000313" key="14">
    <source>
        <dbReference type="Proteomes" id="UP000242287"/>
    </source>
</evidence>
<dbReference type="InterPro" id="IPR008027">
    <property type="entry name" value="QCR9"/>
</dbReference>
<dbReference type="GO" id="GO:0006122">
    <property type="term" value="P:mitochondrial electron transport, ubiquinol to cytochrome c"/>
    <property type="evidence" value="ECO:0007669"/>
    <property type="project" value="UniProtKB-UniRule"/>
</dbReference>
<sequence>IANTLYSTFFKRNSIFVATTFVGAFAFGIGFDLGVTAFWDRWNQGKQWKDIRHRYVQEE</sequence>
<comment type="subunit">
    <text evidence="12">Component of the ubiquinol-cytochrome c oxidoreductase (cytochrome b-c1 complex, complex III, CIII), a multisubunit enzyme composed of 3 respiratory subunits cytochrome b, cytochrome c1 and Rieske protein, 2 core protein subunits, and additional low-molecular weight protein subunits.</text>
</comment>
<dbReference type="Gene3D" id="1.20.5.260">
    <property type="entry name" value="Cytochrome b-c1 complex subunit 9"/>
    <property type="match status" value="1"/>
</dbReference>
<evidence type="ECO:0000256" key="7">
    <source>
        <dbReference type="ARBA" id="ARBA00022982"/>
    </source>
</evidence>
<name>A0A2A9NQK6_9AGAR</name>
<keyword evidence="8 12" id="KW-1133">Transmembrane helix</keyword>
<evidence type="ECO:0000256" key="5">
    <source>
        <dbReference type="ARBA" id="ARBA00022692"/>
    </source>
</evidence>
<evidence type="ECO:0000256" key="1">
    <source>
        <dbReference type="ARBA" id="ARBA00004434"/>
    </source>
</evidence>
<keyword evidence="10 12" id="KW-0472">Membrane</keyword>
<keyword evidence="5 12" id="KW-0812">Transmembrane</keyword>
<proteinExistence type="inferred from homology"/>
<dbReference type="SUPFAM" id="SSF81514">
    <property type="entry name" value="Subunit X (non-heme 7 kDa protein) of cytochrome bc1 complex (Ubiquinol-cytochrome c reductase)"/>
    <property type="match status" value="1"/>
</dbReference>
<evidence type="ECO:0000256" key="6">
    <source>
        <dbReference type="ARBA" id="ARBA00022792"/>
    </source>
</evidence>
<comment type="function">
    <text evidence="12">Component of the ubiquinol-cytochrome c oxidoreductase, a multisubunit transmembrane complex that is part of the mitochondrial electron transport chain which drives oxidative phosphorylation. The complex plays an important role in the uptake of multiple carbon sources present in different host niches.</text>
</comment>
<keyword evidence="7 12" id="KW-0249">Electron transport</keyword>
<evidence type="ECO:0000256" key="2">
    <source>
        <dbReference type="ARBA" id="ARBA00007856"/>
    </source>
</evidence>
<feature type="transmembrane region" description="Helical" evidence="12">
    <location>
        <begin position="15"/>
        <end position="39"/>
    </location>
</feature>
<keyword evidence="3 12" id="KW-0813">Transport</keyword>
<dbReference type="FunFam" id="1.20.5.260:FF:000001">
    <property type="entry name" value="Cytochrome b-c1 complex subunit 9"/>
    <property type="match status" value="1"/>
</dbReference>
<dbReference type="PANTHER" id="PTHR12980:SF0">
    <property type="entry name" value="CYTOCHROME B-C1 COMPLEX SUBUNIT 9"/>
    <property type="match status" value="1"/>
</dbReference>
<evidence type="ECO:0000256" key="11">
    <source>
        <dbReference type="ARBA" id="ARBA00044247"/>
    </source>
</evidence>
<feature type="non-terminal residue" evidence="13">
    <location>
        <position position="1"/>
    </location>
</feature>
<dbReference type="AlphaFoldDB" id="A0A2A9NQK6"/>
<keyword evidence="9 12" id="KW-0496">Mitochondrion</keyword>
<evidence type="ECO:0000256" key="8">
    <source>
        <dbReference type="ARBA" id="ARBA00022989"/>
    </source>
</evidence>
<keyword evidence="6 12" id="KW-0999">Mitochondrion inner membrane</keyword>
<dbReference type="GO" id="GO:0045275">
    <property type="term" value="C:respiratory chain complex III"/>
    <property type="evidence" value="ECO:0007669"/>
    <property type="project" value="UniProtKB-UniRule"/>
</dbReference>
<evidence type="ECO:0000256" key="4">
    <source>
        <dbReference type="ARBA" id="ARBA00022660"/>
    </source>
</evidence>